<dbReference type="OrthoDB" id="7868364at2759"/>
<keyword evidence="2" id="KW-1133">Transmembrane helix</keyword>
<feature type="non-terminal residue" evidence="3">
    <location>
        <position position="194"/>
    </location>
</feature>
<keyword evidence="4" id="KW-1185">Reference proteome</keyword>
<evidence type="ECO:0000256" key="1">
    <source>
        <dbReference type="SAM" id="MobiDB-lite"/>
    </source>
</evidence>
<dbReference type="InterPro" id="IPR031720">
    <property type="entry name" value="DUF4728"/>
</dbReference>
<dbReference type="Proteomes" id="UP000494163">
    <property type="component" value="Chromosome 3L"/>
</dbReference>
<feature type="transmembrane region" description="Helical" evidence="2">
    <location>
        <begin position="98"/>
        <end position="119"/>
    </location>
</feature>
<gene>
    <name evidence="3" type="ORF">Dbus_chr3Lg950</name>
</gene>
<name>A0A0M4EDR1_DROBS</name>
<proteinExistence type="predicted"/>
<evidence type="ECO:0000256" key="2">
    <source>
        <dbReference type="SAM" id="Phobius"/>
    </source>
</evidence>
<dbReference type="AlphaFoldDB" id="A0A0M4EDR1"/>
<feature type="transmembrane region" description="Helical" evidence="2">
    <location>
        <begin position="131"/>
        <end position="150"/>
    </location>
</feature>
<organism evidence="3 4">
    <name type="scientific">Drosophila busckii</name>
    <name type="common">Fruit fly</name>
    <dbReference type="NCBI Taxonomy" id="30019"/>
    <lineage>
        <taxon>Eukaryota</taxon>
        <taxon>Metazoa</taxon>
        <taxon>Ecdysozoa</taxon>
        <taxon>Arthropoda</taxon>
        <taxon>Hexapoda</taxon>
        <taxon>Insecta</taxon>
        <taxon>Pterygota</taxon>
        <taxon>Neoptera</taxon>
        <taxon>Endopterygota</taxon>
        <taxon>Diptera</taxon>
        <taxon>Brachycera</taxon>
        <taxon>Muscomorpha</taxon>
        <taxon>Ephydroidea</taxon>
        <taxon>Drosophilidae</taxon>
        <taxon>Drosophila</taxon>
    </lineage>
</organism>
<feature type="region of interest" description="Disordered" evidence="1">
    <location>
        <begin position="1"/>
        <end position="29"/>
    </location>
</feature>
<reference evidence="3 4" key="1">
    <citation type="submission" date="2015-08" db="EMBL/GenBank/DDBJ databases">
        <title>Ancestral chromatin configuration constrains chromatin evolution on differentiating sex chromosomes in Drosophila.</title>
        <authorList>
            <person name="Zhou Q."/>
            <person name="Bachtrog D."/>
        </authorList>
    </citation>
    <scope>NUCLEOTIDE SEQUENCE [LARGE SCALE GENOMIC DNA]</scope>
    <source>
        <tissue evidence="3">Whole larvae</tissue>
    </source>
</reference>
<keyword evidence="2" id="KW-0812">Transmembrane</keyword>
<protein>
    <submittedName>
        <fullName evidence="3">CG42535</fullName>
    </submittedName>
</protein>
<dbReference type="EMBL" id="CP012525">
    <property type="protein sequence ID" value="ALC43784.1"/>
    <property type="molecule type" value="Genomic_DNA"/>
</dbReference>
<sequence>AASKKKKSPSKKKSSPKKKGTKKKGKKGDSKGALQICYAIAVFDLAHALYFAVQATVLLVTKLNIFSILANLGTIFWVLIVILLIVGLWKRRPAMVRGWLIFSLAGFIVDVLFLLWGIASSLTVDWDHLKEFTIIFLGILIESSCIYLIYRYYLNMDPCRLVDEPEKGGFICFAKRSSKKKKKKLDPKACKGKY</sequence>
<dbReference type="Pfam" id="PF15860">
    <property type="entry name" value="DUF4728"/>
    <property type="match status" value="1"/>
</dbReference>
<dbReference type="OMA" id="TVDWDHL"/>
<evidence type="ECO:0000313" key="3">
    <source>
        <dbReference type="EMBL" id="ALC43784.1"/>
    </source>
</evidence>
<feature type="transmembrane region" description="Helical" evidence="2">
    <location>
        <begin position="64"/>
        <end position="86"/>
    </location>
</feature>
<evidence type="ECO:0000313" key="4">
    <source>
        <dbReference type="Proteomes" id="UP000494163"/>
    </source>
</evidence>
<accession>A0A0M4EDR1</accession>
<keyword evidence="2" id="KW-0472">Membrane</keyword>
<feature type="non-terminal residue" evidence="3">
    <location>
        <position position="1"/>
    </location>
</feature>
<feature type="compositionally biased region" description="Basic residues" evidence="1">
    <location>
        <begin position="1"/>
        <end position="26"/>
    </location>
</feature>